<feature type="domain" description="TIR" evidence="2">
    <location>
        <begin position="1"/>
        <end position="141"/>
    </location>
</feature>
<sequence>MKAFISYSHRDSGALERLHVHLASLKREGRIEAWYDRDILAGDELDAEIKEQLESCGLFLLLVSPDFLASDYCVETEMNRALERHDARQARVVPIIIEPCEWAASRLRALKALPKDGKPISDWTNPNTAYLNVVQELRRILHHEPPASVPKGNTTAAPDKSDAAEQSAPERRYRVRREFDDIDKAEYRESAFRAIRSYFQSAIKELDSVEGLRGRFTDYSDTSFGCVIVNRGLGHGTAHLTVHGGRGKHHFGDVYYSFSEDAAENTANGWFSVEADEYELHLKGSVGFSHNERRMNPETAAETLWAEVLQQAGISYD</sequence>
<dbReference type="GO" id="GO:0007165">
    <property type="term" value="P:signal transduction"/>
    <property type="evidence" value="ECO:0007669"/>
    <property type="project" value="InterPro"/>
</dbReference>
<evidence type="ECO:0000259" key="2">
    <source>
        <dbReference type="PROSITE" id="PS50104"/>
    </source>
</evidence>
<dbReference type="Proteomes" id="UP000238801">
    <property type="component" value="Unassembled WGS sequence"/>
</dbReference>
<accession>A0A2T0X783</accession>
<organism evidence="3 4">
    <name type="scientific">Hasllibacter halocynthiae</name>
    <dbReference type="NCBI Taxonomy" id="595589"/>
    <lineage>
        <taxon>Bacteria</taxon>
        <taxon>Pseudomonadati</taxon>
        <taxon>Pseudomonadota</taxon>
        <taxon>Alphaproteobacteria</taxon>
        <taxon>Rhodobacterales</taxon>
        <taxon>Roseobacteraceae</taxon>
        <taxon>Hasllibacter</taxon>
    </lineage>
</organism>
<comment type="caution">
    <text evidence="3">The sequence shown here is derived from an EMBL/GenBank/DDBJ whole genome shotgun (WGS) entry which is preliminary data.</text>
</comment>
<dbReference type="SUPFAM" id="SSF52200">
    <property type="entry name" value="Toll/Interleukin receptor TIR domain"/>
    <property type="match status" value="1"/>
</dbReference>
<proteinExistence type="predicted"/>
<feature type="compositionally biased region" description="Basic and acidic residues" evidence="1">
    <location>
        <begin position="159"/>
        <end position="172"/>
    </location>
</feature>
<dbReference type="RefSeq" id="WP_106159246.1">
    <property type="nucleotide sequence ID" value="NZ_PVTT01000001.1"/>
</dbReference>
<evidence type="ECO:0000313" key="4">
    <source>
        <dbReference type="Proteomes" id="UP000238801"/>
    </source>
</evidence>
<dbReference type="Pfam" id="PF13676">
    <property type="entry name" value="TIR_2"/>
    <property type="match status" value="1"/>
</dbReference>
<dbReference type="InterPro" id="IPR035897">
    <property type="entry name" value="Toll_tir_struct_dom_sf"/>
</dbReference>
<evidence type="ECO:0000313" key="3">
    <source>
        <dbReference type="EMBL" id="PRY94783.1"/>
    </source>
</evidence>
<dbReference type="InterPro" id="IPR000157">
    <property type="entry name" value="TIR_dom"/>
</dbReference>
<keyword evidence="4" id="KW-1185">Reference proteome</keyword>
<feature type="region of interest" description="Disordered" evidence="1">
    <location>
        <begin position="144"/>
        <end position="172"/>
    </location>
</feature>
<name>A0A2T0X783_9RHOB</name>
<dbReference type="Gene3D" id="3.40.50.10140">
    <property type="entry name" value="Toll/interleukin-1 receptor homology (TIR) domain"/>
    <property type="match status" value="1"/>
</dbReference>
<evidence type="ECO:0000256" key="1">
    <source>
        <dbReference type="SAM" id="MobiDB-lite"/>
    </source>
</evidence>
<gene>
    <name evidence="3" type="ORF">BCF33_0382</name>
</gene>
<protein>
    <submittedName>
        <fullName evidence="3">TIR domain-containing protein</fullName>
    </submittedName>
</protein>
<dbReference type="EMBL" id="PVTT01000001">
    <property type="protein sequence ID" value="PRY94783.1"/>
    <property type="molecule type" value="Genomic_DNA"/>
</dbReference>
<dbReference type="OrthoDB" id="1426235at2"/>
<dbReference type="AlphaFoldDB" id="A0A2T0X783"/>
<dbReference type="PROSITE" id="PS50104">
    <property type="entry name" value="TIR"/>
    <property type="match status" value="1"/>
</dbReference>
<reference evidence="3 4" key="1">
    <citation type="submission" date="2018-03" db="EMBL/GenBank/DDBJ databases">
        <title>Genomic Encyclopedia of Archaeal and Bacterial Type Strains, Phase II (KMG-II): from individual species to whole genera.</title>
        <authorList>
            <person name="Goeker M."/>
        </authorList>
    </citation>
    <scope>NUCLEOTIDE SEQUENCE [LARGE SCALE GENOMIC DNA]</scope>
    <source>
        <strain evidence="3 4">DSM 29318</strain>
    </source>
</reference>
<dbReference type="SMART" id="SM00255">
    <property type="entry name" value="TIR"/>
    <property type="match status" value="1"/>
</dbReference>